<dbReference type="RefSeq" id="WP_145384171.1">
    <property type="nucleotide sequence ID" value="NZ_CP037423.1"/>
</dbReference>
<dbReference type="Gene3D" id="3.40.50.2000">
    <property type="entry name" value="Glycogen Phosphorylase B"/>
    <property type="match status" value="2"/>
</dbReference>
<dbReference type="OrthoDB" id="9795068at2"/>
<accession>A0A518HHK8</accession>
<keyword evidence="3" id="KW-1185">Reference proteome</keyword>
<reference evidence="2 3" key="1">
    <citation type="submission" date="2019-03" db="EMBL/GenBank/DDBJ databases">
        <title>Deep-cultivation of Planctomycetes and their phenomic and genomic characterization uncovers novel biology.</title>
        <authorList>
            <person name="Wiegand S."/>
            <person name="Jogler M."/>
            <person name="Boedeker C."/>
            <person name="Pinto D."/>
            <person name="Vollmers J."/>
            <person name="Rivas-Marin E."/>
            <person name="Kohn T."/>
            <person name="Peeters S.H."/>
            <person name="Heuer A."/>
            <person name="Rast P."/>
            <person name="Oberbeckmann S."/>
            <person name="Bunk B."/>
            <person name="Jeske O."/>
            <person name="Meyerdierks A."/>
            <person name="Storesund J.E."/>
            <person name="Kallscheuer N."/>
            <person name="Luecker S."/>
            <person name="Lage O.M."/>
            <person name="Pohl T."/>
            <person name="Merkel B.J."/>
            <person name="Hornburger P."/>
            <person name="Mueller R.-W."/>
            <person name="Bruemmer F."/>
            <person name="Labrenz M."/>
            <person name="Spormann A.M."/>
            <person name="Op den Camp H."/>
            <person name="Overmann J."/>
            <person name="Amann R."/>
            <person name="Jetten M.S.M."/>
            <person name="Mascher T."/>
            <person name="Medema M.H."/>
            <person name="Devos D.P."/>
            <person name="Kaster A.-K."/>
            <person name="Ovreas L."/>
            <person name="Rohde M."/>
            <person name="Galperin M.Y."/>
            <person name="Jogler C."/>
        </authorList>
    </citation>
    <scope>NUCLEOTIDE SEQUENCE [LARGE SCALE GENOMIC DNA]</scope>
    <source>
        <strain evidence="2 3">Enr13</strain>
    </source>
</reference>
<dbReference type="PANTHER" id="PTHR12526:SF635">
    <property type="entry name" value="GLYCOSYL TRANSFERASE GROUP 1"/>
    <property type="match status" value="1"/>
</dbReference>
<keyword evidence="2" id="KW-0328">Glycosyltransferase</keyword>
<keyword evidence="2" id="KW-0808">Transferase</keyword>
<dbReference type="SUPFAM" id="SSF53756">
    <property type="entry name" value="UDP-Glycosyltransferase/glycogen phosphorylase"/>
    <property type="match status" value="1"/>
</dbReference>
<dbReference type="Pfam" id="PF00534">
    <property type="entry name" value="Glycos_transf_1"/>
    <property type="match status" value="1"/>
</dbReference>
<evidence type="ECO:0000313" key="2">
    <source>
        <dbReference type="EMBL" id="QDV40335.1"/>
    </source>
</evidence>
<dbReference type="AlphaFoldDB" id="A0A518HHK8"/>
<proteinExistence type="predicted"/>
<organism evidence="2 3">
    <name type="scientific">Stieleria neptunia</name>
    <dbReference type="NCBI Taxonomy" id="2527979"/>
    <lineage>
        <taxon>Bacteria</taxon>
        <taxon>Pseudomonadati</taxon>
        <taxon>Planctomycetota</taxon>
        <taxon>Planctomycetia</taxon>
        <taxon>Pirellulales</taxon>
        <taxon>Pirellulaceae</taxon>
        <taxon>Stieleria</taxon>
    </lineage>
</organism>
<evidence type="ECO:0000259" key="1">
    <source>
        <dbReference type="Pfam" id="PF00534"/>
    </source>
</evidence>
<dbReference type="EC" id="2.4.1.21" evidence="2"/>
<evidence type="ECO:0000313" key="3">
    <source>
        <dbReference type="Proteomes" id="UP000319004"/>
    </source>
</evidence>
<dbReference type="InterPro" id="IPR001296">
    <property type="entry name" value="Glyco_trans_1"/>
</dbReference>
<name>A0A518HHK8_9BACT</name>
<dbReference type="Proteomes" id="UP000319004">
    <property type="component" value="Chromosome"/>
</dbReference>
<feature type="domain" description="Glycosyl transferase family 1" evidence="1">
    <location>
        <begin position="252"/>
        <end position="410"/>
    </location>
</feature>
<gene>
    <name evidence="2" type="primary">glgA_1</name>
    <name evidence="2" type="ORF">Enr13x_01410</name>
</gene>
<dbReference type="GO" id="GO:0009011">
    <property type="term" value="F:alpha-1,4-glucan glucosyltransferase (ADP-glucose donor) activity"/>
    <property type="evidence" value="ECO:0007669"/>
    <property type="project" value="UniProtKB-EC"/>
</dbReference>
<dbReference type="EMBL" id="CP037423">
    <property type="protein sequence ID" value="QDV40335.1"/>
    <property type="molecule type" value="Genomic_DNA"/>
</dbReference>
<dbReference type="KEGG" id="snep:Enr13x_01410"/>
<sequence length="445" mass="49103">MIVSHFNSFLRGGAATAARQLHAALRNRGIKSRFQYLAGQSFTDSQRAEIDTDDFYSTQWARQGTLENALDRVRFRVHRQSWKRATRGAKDGPEIFTSPHGQPYTPWPPLDHPAADGQTRSHLIHLHWISKFIDFPSFFGSLDPGQPVVWTLHDMNALTGGCHFSGGCQRFRVGCGNCPQVKRSGQTDVSFRSFETKRRALQKINLHIVAPSRWLLGLAQSSPLLDQAKSFTRIPYGMPTDKLYPMQKQFAREALGIESDAFIIGFGAMNLASRRKGATELLAALERVGSDRNVRGLVFGSGTLSDATKTLPEMIQIGNVQDDRTRRLVYSAADVFVLPSTEDNLPLTGLEAMACGTPVIGFDAGGIPDYVIPGKTGLLADNGDAAQLARRLQTAIANPDAMQAMGAQARDLIMDQFQSDTQAQCYMELYRNLIGADNQTQRRAA</sequence>
<dbReference type="PANTHER" id="PTHR12526">
    <property type="entry name" value="GLYCOSYLTRANSFERASE"/>
    <property type="match status" value="1"/>
</dbReference>
<protein>
    <submittedName>
        <fullName evidence="2">Capsular glucan synthase</fullName>
        <ecNumber evidence="2">2.4.1.21</ecNumber>
    </submittedName>
</protein>